<proteinExistence type="predicted"/>
<comment type="caution">
    <text evidence="1">The sequence shown here is derived from an EMBL/GenBank/DDBJ whole genome shotgun (WGS) entry which is preliminary data.</text>
</comment>
<dbReference type="AlphaFoldDB" id="A0A8J3G1I7"/>
<sequence>MLNLAPGTNIKQAVQTICNDQRVSKRFIVNSLVVIECQPSSKTKAIDYTVVENLLVNVVDFSDGRPLF</sequence>
<reference evidence="1" key="2">
    <citation type="submission" date="2020-09" db="EMBL/GenBank/DDBJ databases">
        <authorList>
            <person name="Sun Q."/>
            <person name="Kim S."/>
        </authorList>
    </citation>
    <scope>NUCLEOTIDE SEQUENCE</scope>
    <source>
        <strain evidence="1">KCTC 32513</strain>
    </source>
</reference>
<organism evidence="1 2">
    <name type="scientific">Algimonas arctica</name>
    <dbReference type="NCBI Taxonomy" id="1479486"/>
    <lineage>
        <taxon>Bacteria</taxon>
        <taxon>Pseudomonadati</taxon>
        <taxon>Pseudomonadota</taxon>
        <taxon>Alphaproteobacteria</taxon>
        <taxon>Maricaulales</taxon>
        <taxon>Robiginitomaculaceae</taxon>
        <taxon>Algimonas</taxon>
    </lineage>
</organism>
<keyword evidence="2" id="KW-1185">Reference proteome</keyword>
<dbReference type="Proteomes" id="UP000634004">
    <property type="component" value="Unassembled WGS sequence"/>
</dbReference>
<gene>
    <name evidence="1" type="ORF">GCM10009069_09440</name>
</gene>
<accession>A0A8J3G1I7</accession>
<reference evidence="1" key="1">
    <citation type="journal article" date="2014" name="Int. J. Syst. Evol. Microbiol.">
        <title>Complete genome sequence of Corynebacterium casei LMG S-19264T (=DSM 44701T), isolated from a smear-ripened cheese.</title>
        <authorList>
            <consortium name="US DOE Joint Genome Institute (JGI-PGF)"/>
            <person name="Walter F."/>
            <person name="Albersmeier A."/>
            <person name="Kalinowski J."/>
            <person name="Ruckert C."/>
        </authorList>
    </citation>
    <scope>NUCLEOTIDE SEQUENCE</scope>
    <source>
        <strain evidence="1">KCTC 32513</strain>
    </source>
</reference>
<protein>
    <submittedName>
        <fullName evidence="1">Uncharacterized protein</fullName>
    </submittedName>
</protein>
<name>A0A8J3G1I7_9PROT</name>
<dbReference type="EMBL" id="BMZH01000003">
    <property type="protein sequence ID" value="GHA88586.1"/>
    <property type="molecule type" value="Genomic_DNA"/>
</dbReference>
<evidence type="ECO:0000313" key="2">
    <source>
        <dbReference type="Proteomes" id="UP000634004"/>
    </source>
</evidence>
<evidence type="ECO:0000313" key="1">
    <source>
        <dbReference type="EMBL" id="GHA88586.1"/>
    </source>
</evidence>